<reference evidence="2 3" key="1">
    <citation type="journal article" date="2015" name="Nature">
        <title>rRNA introns, odd ribosomes, and small enigmatic genomes across a large radiation of phyla.</title>
        <authorList>
            <person name="Brown C.T."/>
            <person name="Hug L.A."/>
            <person name="Thomas B.C."/>
            <person name="Sharon I."/>
            <person name="Castelle C.J."/>
            <person name="Singh A."/>
            <person name="Wilkins M.J."/>
            <person name="Williams K.H."/>
            <person name="Banfield J.F."/>
        </authorList>
    </citation>
    <scope>NUCLEOTIDE SEQUENCE [LARGE SCALE GENOMIC DNA]</scope>
</reference>
<dbReference type="SUPFAM" id="SSF52540">
    <property type="entry name" value="P-loop containing nucleoside triphosphate hydrolases"/>
    <property type="match status" value="1"/>
</dbReference>
<feature type="non-terminal residue" evidence="2">
    <location>
        <position position="227"/>
    </location>
</feature>
<dbReference type="Pfam" id="PF13173">
    <property type="entry name" value="AAA_14"/>
    <property type="match status" value="1"/>
</dbReference>
<proteinExistence type="predicted"/>
<dbReference type="AlphaFoldDB" id="A0A0G0Z0P3"/>
<evidence type="ECO:0000313" key="3">
    <source>
        <dbReference type="Proteomes" id="UP000034875"/>
    </source>
</evidence>
<dbReference type="InterPro" id="IPR041682">
    <property type="entry name" value="AAA_14"/>
</dbReference>
<sequence length="227" mass="27048">MEYKLIRDMFYTREILSKLEKELLTKEIIVLTGMRQIGKTTLLKHLFSLVASQNKAIFDLENPLQRKIFEAENYDAIWQGLAEYGLKNTERAFIFIDEMQNLPEISKVVKYLYDHYQVKFFLTGSSSFYLRNLFPESMAGRKIIFELFPLTFSEFLVFKGVSREEAFDFEDKAKKKNRIAYELYLPFYQEFMDYGGCPAVVLEKDYARKKELMQEIFTSYFEKDVRN</sequence>
<evidence type="ECO:0000259" key="1">
    <source>
        <dbReference type="Pfam" id="PF13173"/>
    </source>
</evidence>
<comment type="caution">
    <text evidence="2">The sequence shown here is derived from an EMBL/GenBank/DDBJ whole genome shotgun (WGS) entry which is preliminary data.</text>
</comment>
<evidence type="ECO:0000313" key="2">
    <source>
        <dbReference type="EMBL" id="KKS42324.1"/>
    </source>
</evidence>
<accession>A0A0G0Z0P3</accession>
<gene>
    <name evidence="2" type="ORF">UV05_C0047G0001</name>
</gene>
<dbReference type="PANTHER" id="PTHR33295:SF18">
    <property type="entry name" value="AAA+ ATPASE DOMAIN-CONTAINING PROTEIN"/>
    <property type="match status" value="1"/>
</dbReference>
<protein>
    <submittedName>
        <fullName evidence="2">ATPase</fullName>
    </submittedName>
</protein>
<feature type="domain" description="AAA" evidence="1">
    <location>
        <begin position="26"/>
        <end position="156"/>
    </location>
</feature>
<organism evidence="2 3">
    <name type="scientific">candidate division CPR1 bacterium GW2011_GWA2_42_17</name>
    <dbReference type="NCBI Taxonomy" id="1618341"/>
    <lineage>
        <taxon>Bacteria</taxon>
        <taxon>candidate division CPR1</taxon>
    </lineage>
</organism>
<dbReference type="EMBL" id="LCCZ01000047">
    <property type="protein sequence ID" value="KKS42324.1"/>
    <property type="molecule type" value="Genomic_DNA"/>
</dbReference>
<dbReference type="Proteomes" id="UP000034875">
    <property type="component" value="Unassembled WGS sequence"/>
</dbReference>
<dbReference type="Gene3D" id="3.40.50.300">
    <property type="entry name" value="P-loop containing nucleotide triphosphate hydrolases"/>
    <property type="match status" value="1"/>
</dbReference>
<dbReference type="InterPro" id="IPR027417">
    <property type="entry name" value="P-loop_NTPase"/>
</dbReference>
<name>A0A0G0Z0P3_9BACT</name>
<dbReference type="PANTHER" id="PTHR33295">
    <property type="entry name" value="ATPASE"/>
    <property type="match status" value="1"/>
</dbReference>